<feature type="region of interest" description="Disordered" evidence="1">
    <location>
        <begin position="1"/>
        <end position="28"/>
    </location>
</feature>
<name>E6Q1T1_9ZZZZ</name>
<protein>
    <submittedName>
        <fullName evidence="2">Aryl hydrocarbon receptor nuclear translocator-like protein 1 (Brain and muscle ARNT-like 1) (Member of PAS protein 3) (Basic-helix-loop-helix-PAS protein MOP3) (BHLH-PAS protein JAP3)</fullName>
    </submittedName>
</protein>
<sequence>MPSQGLLEGDVERPPGPPISDATLAYGF</sequence>
<keyword evidence="2" id="KW-0675">Receptor</keyword>
<dbReference type="EMBL" id="CABO01000014">
    <property type="protein sequence ID" value="CBI01141.1"/>
    <property type="molecule type" value="Genomic_DNA"/>
</dbReference>
<evidence type="ECO:0000313" key="2">
    <source>
        <dbReference type="EMBL" id="CBI01141.1"/>
    </source>
</evidence>
<gene>
    <name evidence="2" type="ORF">CARN4_0494</name>
</gene>
<accession>E6Q1T1</accession>
<comment type="caution">
    <text evidence="2">The sequence shown here is derived from an EMBL/GenBank/DDBJ whole genome shotgun (WGS) entry which is preliminary data.</text>
</comment>
<evidence type="ECO:0000256" key="1">
    <source>
        <dbReference type="SAM" id="MobiDB-lite"/>
    </source>
</evidence>
<organism evidence="2">
    <name type="scientific">mine drainage metagenome</name>
    <dbReference type="NCBI Taxonomy" id="410659"/>
    <lineage>
        <taxon>unclassified sequences</taxon>
        <taxon>metagenomes</taxon>
        <taxon>ecological metagenomes</taxon>
    </lineage>
</organism>
<proteinExistence type="predicted"/>
<dbReference type="AlphaFoldDB" id="E6Q1T1"/>
<reference evidence="2" key="1">
    <citation type="submission" date="2009-10" db="EMBL/GenBank/DDBJ databases">
        <title>Diversity of trophic interactions inside an arsenic-rich microbial ecosystem.</title>
        <authorList>
            <person name="Bertin P.N."/>
            <person name="Heinrich-Salmeron A."/>
            <person name="Pelletier E."/>
            <person name="Goulhen-Chollet F."/>
            <person name="Arsene-Ploetze F."/>
            <person name="Gallien S."/>
            <person name="Calteau A."/>
            <person name="Vallenet D."/>
            <person name="Casiot C."/>
            <person name="Chane-Woon-Ming B."/>
            <person name="Giloteaux L."/>
            <person name="Barakat M."/>
            <person name="Bonnefoy V."/>
            <person name="Bruneel O."/>
            <person name="Chandler M."/>
            <person name="Cleiss J."/>
            <person name="Duran R."/>
            <person name="Elbaz-Poulichet F."/>
            <person name="Fonknechten N."/>
            <person name="Lauga B."/>
            <person name="Mornico D."/>
            <person name="Ortet P."/>
            <person name="Schaeffer C."/>
            <person name="Siguier P."/>
            <person name="Alexander Thil Smith A."/>
            <person name="Van Dorsselaer A."/>
            <person name="Weissenbach J."/>
            <person name="Medigue C."/>
            <person name="Le Paslier D."/>
        </authorList>
    </citation>
    <scope>NUCLEOTIDE SEQUENCE</scope>
</reference>